<dbReference type="Proteomes" id="UP000477651">
    <property type="component" value="Unassembled WGS sequence"/>
</dbReference>
<evidence type="ECO:0000256" key="4">
    <source>
        <dbReference type="ARBA" id="ARBA00022684"/>
    </source>
</evidence>
<evidence type="ECO:0000256" key="3">
    <source>
        <dbReference type="ARBA" id="ARBA00022598"/>
    </source>
</evidence>
<dbReference type="SUPFAM" id="SSF55931">
    <property type="entry name" value="Glutamine synthetase/guanido kinase"/>
    <property type="match status" value="1"/>
</dbReference>
<comment type="pathway">
    <text evidence="1 8 9">Sulfur metabolism; glutathione biosynthesis; glutathione from L-cysteine and L-glutamate: step 1/2.</text>
</comment>
<keyword evidence="12" id="KW-1185">Reference proteome</keyword>
<dbReference type="EMBL" id="JAAGYR010000004">
    <property type="protein sequence ID" value="NEN75282.1"/>
    <property type="molecule type" value="Genomic_DNA"/>
</dbReference>
<comment type="caution">
    <text evidence="11">The sequence shown here is derived from an EMBL/GenBank/DDBJ whole genome shotgun (WGS) entry which is preliminary data.</text>
</comment>
<proteinExistence type="inferred from homology"/>
<organism evidence="11 12">
    <name type="scientific">Pelistega ratti</name>
    <dbReference type="NCBI Taxonomy" id="2652177"/>
    <lineage>
        <taxon>Bacteria</taxon>
        <taxon>Pseudomonadati</taxon>
        <taxon>Pseudomonadota</taxon>
        <taxon>Betaproteobacteria</taxon>
        <taxon>Burkholderiales</taxon>
        <taxon>Alcaligenaceae</taxon>
        <taxon>Pelistega</taxon>
    </lineage>
</organism>
<feature type="domain" description="Glutamate--cysteine ligase" evidence="10">
    <location>
        <begin position="8"/>
        <end position="375"/>
    </location>
</feature>
<dbReference type="InterPro" id="IPR014746">
    <property type="entry name" value="Gln_synth/guanido_kin_cat_dom"/>
</dbReference>
<dbReference type="GO" id="GO:0005524">
    <property type="term" value="F:ATP binding"/>
    <property type="evidence" value="ECO:0007669"/>
    <property type="project" value="UniProtKB-KW"/>
</dbReference>
<dbReference type="UniPathway" id="UPA00142">
    <property type="reaction ID" value="UER00209"/>
</dbReference>
<keyword evidence="5 8" id="KW-0547">Nucleotide-binding</keyword>
<dbReference type="NCBIfam" id="TIGR01434">
    <property type="entry name" value="glu_cys_ligase"/>
    <property type="match status" value="1"/>
</dbReference>
<dbReference type="GO" id="GO:0004357">
    <property type="term" value="F:glutamate-cysteine ligase activity"/>
    <property type="evidence" value="ECO:0007669"/>
    <property type="project" value="UniProtKB-UniRule"/>
</dbReference>
<evidence type="ECO:0000256" key="2">
    <source>
        <dbReference type="ARBA" id="ARBA00008772"/>
    </source>
</evidence>
<name>A0A6L9Y4A2_9BURK</name>
<evidence type="ECO:0000256" key="6">
    <source>
        <dbReference type="ARBA" id="ARBA00022840"/>
    </source>
</evidence>
<gene>
    <name evidence="8" type="primary">gshA</name>
    <name evidence="11" type="ORF">F9B74_02935</name>
</gene>
<dbReference type="GO" id="GO:0006750">
    <property type="term" value="P:glutathione biosynthetic process"/>
    <property type="evidence" value="ECO:0007669"/>
    <property type="project" value="UniProtKB-UniRule"/>
</dbReference>
<evidence type="ECO:0000313" key="12">
    <source>
        <dbReference type="Proteomes" id="UP000477651"/>
    </source>
</evidence>
<evidence type="ECO:0000256" key="1">
    <source>
        <dbReference type="ARBA" id="ARBA00005006"/>
    </source>
</evidence>
<comment type="catalytic activity">
    <reaction evidence="7 8 9">
        <text>L-cysteine + L-glutamate + ATP = gamma-L-glutamyl-L-cysteine + ADP + phosphate + H(+)</text>
        <dbReference type="Rhea" id="RHEA:13285"/>
        <dbReference type="ChEBI" id="CHEBI:15378"/>
        <dbReference type="ChEBI" id="CHEBI:29985"/>
        <dbReference type="ChEBI" id="CHEBI:30616"/>
        <dbReference type="ChEBI" id="CHEBI:35235"/>
        <dbReference type="ChEBI" id="CHEBI:43474"/>
        <dbReference type="ChEBI" id="CHEBI:58173"/>
        <dbReference type="ChEBI" id="CHEBI:456216"/>
        <dbReference type="EC" id="6.3.2.2"/>
    </reaction>
</comment>
<dbReference type="GO" id="GO:0005829">
    <property type="term" value="C:cytosol"/>
    <property type="evidence" value="ECO:0007669"/>
    <property type="project" value="TreeGrafter"/>
</dbReference>
<dbReference type="GO" id="GO:0046872">
    <property type="term" value="F:metal ion binding"/>
    <property type="evidence" value="ECO:0007669"/>
    <property type="project" value="TreeGrafter"/>
</dbReference>
<dbReference type="Gene3D" id="3.30.590.20">
    <property type="match status" value="1"/>
</dbReference>
<protein>
    <recommendedName>
        <fullName evidence="8">Glutamate--cysteine ligase</fullName>
        <ecNumber evidence="8">6.3.2.2</ecNumber>
    </recommendedName>
    <alternativeName>
        <fullName evidence="8">Gamma-ECS</fullName>
        <shortName evidence="8">GCS</shortName>
    </alternativeName>
    <alternativeName>
        <fullName evidence="8">Gamma-glutamylcysteine synthetase</fullName>
    </alternativeName>
</protein>
<evidence type="ECO:0000256" key="7">
    <source>
        <dbReference type="ARBA" id="ARBA00048819"/>
    </source>
</evidence>
<dbReference type="InterPro" id="IPR006334">
    <property type="entry name" value="Glut_cys_ligase"/>
</dbReference>
<evidence type="ECO:0000256" key="8">
    <source>
        <dbReference type="HAMAP-Rule" id="MF_00578"/>
    </source>
</evidence>
<dbReference type="HAMAP" id="MF_00578">
    <property type="entry name" value="Glu_cys_ligase"/>
    <property type="match status" value="1"/>
</dbReference>
<dbReference type="InterPro" id="IPR007370">
    <property type="entry name" value="Glu_cys_ligase"/>
</dbReference>
<sequence>MLTTTNLQQYLPLLSQLQRGIERETIRLDNTGYFSQTPHPIVLGSALTHPYITTDYSESLLEIITDPQPSVEALRQQLLEVHAFVQQNIPDQILWGQSIPCELPKEEDIPIAQYGSSNSGKLRHVYRQGLAVRYGKKMQCIAGLHYNFSVPDALWDILPLSGGTHQDRQNNGYMGLIRNFRRYAWLLMYLFGASPAINGSFLDEQQKSLLKPLFEGQDHTYYLPWATSLRMSDLGYKNDTQAQLKLCFNDIHGFAKLIVDAVTTSWPAYEKIGTQKNGQWIQLNTNILQIENEFYSTIRPKRTHGRGERPVTALIKHGIQYIEVRCIDINPFDPLGIDADTCYFLDTFLVFCAIKESPLFGGSGDCTESNLNFNTVVNMGRKPNLQLSDHGKAVLLKDWGISLCEQLAPVAESLDTAYQTHHYTQALARQKAKLLDASLCPSHQVLSLLQQSNTSFNETFLKVSQQASHYLASVDLSDTVRQHLTQTVQDSLIKQKEIEASDNISFEAYLQQFIDALQLN</sequence>
<evidence type="ECO:0000259" key="10">
    <source>
        <dbReference type="Pfam" id="PF04262"/>
    </source>
</evidence>
<comment type="similarity">
    <text evidence="2 8">Belongs to the glutamate--cysteine ligase type 1 family. Type 1 subfamily.</text>
</comment>
<dbReference type="PANTHER" id="PTHR38761">
    <property type="entry name" value="GLUTAMATE--CYSTEINE LIGASE"/>
    <property type="match status" value="1"/>
</dbReference>
<reference evidence="11 12" key="1">
    <citation type="submission" date="2020-02" db="EMBL/GenBank/DDBJ databases">
        <title>Pelistega sp. NLN82 were isolated from wild rodents of the Hainan Island.</title>
        <authorList>
            <person name="Niu N."/>
            <person name="Zhou J."/>
        </authorList>
    </citation>
    <scope>NUCLEOTIDE SEQUENCE [LARGE SCALE GENOMIC DNA]</scope>
    <source>
        <strain evidence="11 12">NLN82</strain>
    </source>
</reference>
<dbReference type="EC" id="6.3.2.2" evidence="8"/>
<dbReference type="RefSeq" id="WP_163763987.1">
    <property type="nucleotide sequence ID" value="NZ_JAAGYR010000004.1"/>
</dbReference>
<evidence type="ECO:0000313" key="11">
    <source>
        <dbReference type="EMBL" id="NEN75282.1"/>
    </source>
</evidence>
<keyword evidence="3 8" id="KW-0436">Ligase</keyword>
<keyword evidence="6 8" id="KW-0067">ATP-binding</keyword>
<keyword evidence="4 8" id="KW-0317">Glutathione biosynthesis</keyword>
<dbReference type="PANTHER" id="PTHR38761:SF1">
    <property type="entry name" value="GLUTAMATE--CYSTEINE LIGASE"/>
    <property type="match status" value="1"/>
</dbReference>
<evidence type="ECO:0000256" key="9">
    <source>
        <dbReference type="RuleBase" id="RU004391"/>
    </source>
</evidence>
<accession>A0A6L9Y4A2</accession>
<dbReference type="AlphaFoldDB" id="A0A6L9Y4A2"/>
<evidence type="ECO:0000256" key="5">
    <source>
        <dbReference type="ARBA" id="ARBA00022741"/>
    </source>
</evidence>
<dbReference type="Pfam" id="PF04262">
    <property type="entry name" value="Glu_cys_ligase"/>
    <property type="match status" value="1"/>
</dbReference>